<reference evidence="2" key="1">
    <citation type="submission" date="2023-10" db="EMBL/GenBank/DDBJ databases">
        <authorList>
            <person name="Chen Y."/>
            <person name="Shah S."/>
            <person name="Dougan E. K."/>
            <person name="Thang M."/>
            <person name="Chan C."/>
        </authorList>
    </citation>
    <scope>NUCLEOTIDE SEQUENCE [LARGE SCALE GENOMIC DNA]</scope>
</reference>
<evidence type="ECO:0000313" key="2">
    <source>
        <dbReference type="EMBL" id="CAK0888505.1"/>
    </source>
</evidence>
<sequence>MPALAARRGLAIAVDTRWQLSKDGVARIRHSAASRLLSGSSADGARSRACGSCAGDSGRAAAKPAPAQRAGKGELDDDASTRFSRQLSAGSTSMGLSRQVSTGSASSWPPNDWSVESQTLRCLVAEQRVCRIQERPFVGAQ</sequence>
<feature type="compositionally biased region" description="Low complexity" evidence="1">
    <location>
        <begin position="36"/>
        <end position="70"/>
    </location>
</feature>
<evidence type="ECO:0000313" key="3">
    <source>
        <dbReference type="Proteomes" id="UP001189429"/>
    </source>
</evidence>
<feature type="region of interest" description="Disordered" evidence="1">
    <location>
        <begin position="36"/>
        <end position="111"/>
    </location>
</feature>
<keyword evidence="3" id="KW-1185">Reference proteome</keyword>
<dbReference type="EMBL" id="CAUYUJ010019083">
    <property type="protein sequence ID" value="CAK0888505.1"/>
    <property type="molecule type" value="Genomic_DNA"/>
</dbReference>
<proteinExistence type="predicted"/>
<name>A0ABN9WP98_9DINO</name>
<evidence type="ECO:0000256" key="1">
    <source>
        <dbReference type="SAM" id="MobiDB-lite"/>
    </source>
</evidence>
<comment type="caution">
    <text evidence="2">The sequence shown here is derived from an EMBL/GenBank/DDBJ whole genome shotgun (WGS) entry which is preliminary data.</text>
</comment>
<dbReference type="Proteomes" id="UP001189429">
    <property type="component" value="Unassembled WGS sequence"/>
</dbReference>
<gene>
    <name evidence="2" type="ORF">PCOR1329_LOCUS69281</name>
</gene>
<organism evidence="2 3">
    <name type="scientific">Prorocentrum cordatum</name>
    <dbReference type="NCBI Taxonomy" id="2364126"/>
    <lineage>
        <taxon>Eukaryota</taxon>
        <taxon>Sar</taxon>
        <taxon>Alveolata</taxon>
        <taxon>Dinophyceae</taxon>
        <taxon>Prorocentrales</taxon>
        <taxon>Prorocentraceae</taxon>
        <taxon>Prorocentrum</taxon>
    </lineage>
</organism>
<protein>
    <submittedName>
        <fullName evidence="2">Uncharacterized protein</fullName>
    </submittedName>
</protein>
<accession>A0ABN9WP98</accession>
<feature type="compositionally biased region" description="Polar residues" evidence="1">
    <location>
        <begin position="81"/>
        <end position="111"/>
    </location>
</feature>